<proteinExistence type="predicted"/>
<dbReference type="EMBL" id="LR797364">
    <property type="protein sequence ID" value="CAB4210949.1"/>
    <property type="molecule type" value="Genomic_DNA"/>
</dbReference>
<evidence type="ECO:0000313" key="1">
    <source>
        <dbReference type="EMBL" id="CAB4169063.1"/>
    </source>
</evidence>
<evidence type="ECO:0000313" key="2">
    <source>
        <dbReference type="EMBL" id="CAB4210949.1"/>
    </source>
</evidence>
<accession>A0A6J5PC87</accession>
<gene>
    <name evidence="2" type="ORF">UFOVP1413_63</name>
    <name evidence="1" type="ORF">UFOVP893_41</name>
</gene>
<dbReference type="EMBL" id="LR796841">
    <property type="protein sequence ID" value="CAB4169063.1"/>
    <property type="molecule type" value="Genomic_DNA"/>
</dbReference>
<protein>
    <submittedName>
        <fullName evidence="1">Uncharacterized protein</fullName>
    </submittedName>
</protein>
<reference evidence="1" key="1">
    <citation type="submission" date="2020-05" db="EMBL/GenBank/DDBJ databases">
        <authorList>
            <person name="Chiriac C."/>
            <person name="Salcher M."/>
            <person name="Ghai R."/>
            <person name="Kavagutti S V."/>
        </authorList>
    </citation>
    <scope>NUCLEOTIDE SEQUENCE</scope>
</reference>
<name>A0A6J5PC87_9CAUD</name>
<sequence>MYLPLQRGSSQATTSSNIREMIASGRSRDQAVAAALNTARKSRAEGGKVHAGAIHSAVAGRTDHLPMHVPSGAYVIPADIISAMGEGNTTAGFKVAKSIFTTPFYSASKAGAGALYGQSGEPYGVEGDQPYTESELPYDASMPRKAAGGEATVPIVAAGGEYVVHPDDVTRLGKGSLDDGHRILDEFVKMFRAKTIKTLENLPGPRRD</sequence>
<organism evidence="1">
    <name type="scientific">uncultured Caudovirales phage</name>
    <dbReference type="NCBI Taxonomy" id="2100421"/>
    <lineage>
        <taxon>Viruses</taxon>
        <taxon>Duplodnaviria</taxon>
        <taxon>Heunggongvirae</taxon>
        <taxon>Uroviricota</taxon>
        <taxon>Caudoviricetes</taxon>
        <taxon>Peduoviridae</taxon>
        <taxon>Maltschvirus</taxon>
        <taxon>Maltschvirus maltsch</taxon>
    </lineage>
</organism>